<feature type="domain" description="RNA polymerase sigma factor 70 region 4 type 2" evidence="6">
    <location>
        <begin position="121"/>
        <end position="173"/>
    </location>
</feature>
<dbReference type="InterPro" id="IPR036388">
    <property type="entry name" value="WH-like_DNA-bd_sf"/>
</dbReference>
<sequence>MSTDRDIVIGSLTEPAMFGLLFHRHSDRIFRYAAKRVGRDAADDIMSETFVVAFHRRARFDRAHEDAAPWLFGVATMLIRRHRAAEARSLRLLEASTSAFVASDDPGPDVGDRLDAARELRALADAIAALATRDRDTLLLYAWADLDYEGVARALGIPIGTVRSRLNRVRRKLAVAAPRAEISNRAREGRDGRIGEGAHSAL</sequence>
<dbReference type="NCBIfam" id="TIGR02937">
    <property type="entry name" value="sigma70-ECF"/>
    <property type="match status" value="1"/>
</dbReference>
<dbReference type="PANTHER" id="PTHR43133:SF25">
    <property type="entry name" value="RNA POLYMERASE SIGMA FACTOR RFAY-RELATED"/>
    <property type="match status" value="1"/>
</dbReference>
<dbReference type="EMBL" id="JBHSCN010000002">
    <property type="protein sequence ID" value="MFC4241848.1"/>
    <property type="molecule type" value="Genomic_DNA"/>
</dbReference>
<organism evidence="7 8">
    <name type="scientific">Gryllotalpicola reticulitermitis</name>
    <dbReference type="NCBI Taxonomy" id="1184153"/>
    <lineage>
        <taxon>Bacteria</taxon>
        <taxon>Bacillati</taxon>
        <taxon>Actinomycetota</taxon>
        <taxon>Actinomycetes</taxon>
        <taxon>Micrococcales</taxon>
        <taxon>Microbacteriaceae</taxon>
        <taxon>Gryllotalpicola</taxon>
    </lineage>
</organism>
<dbReference type="InterPro" id="IPR013325">
    <property type="entry name" value="RNA_pol_sigma_r2"/>
</dbReference>
<comment type="similarity">
    <text evidence="1">Belongs to the sigma-70 factor family. ECF subfamily.</text>
</comment>
<dbReference type="Gene3D" id="1.10.10.10">
    <property type="entry name" value="Winged helix-like DNA-binding domain superfamily/Winged helix DNA-binding domain"/>
    <property type="match status" value="1"/>
</dbReference>
<name>A0ABV8Q2H2_9MICO</name>
<evidence type="ECO:0000259" key="6">
    <source>
        <dbReference type="Pfam" id="PF08281"/>
    </source>
</evidence>
<dbReference type="InterPro" id="IPR013249">
    <property type="entry name" value="RNA_pol_sigma70_r4_t2"/>
</dbReference>
<comment type="caution">
    <text evidence="7">The sequence shown here is derived from an EMBL/GenBank/DDBJ whole genome shotgun (WGS) entry which is preliminary data.</text>
</comment>
<keyword evidence="3" id="KW-0731">Sigma factor</keyword>
<reference evidence="8" key="1">
    <citation type="journal article" date="2019" name="Int. J. Syst. Evol. Microbiol.">
        <title>The Global Catalogue of Microorganisms (GCM) 10K type strain sequencing project: providing services to taxonomists for standard genome sequencing and annotation.</title>
        <authorList>
            <consortium name="The Broad Institute Genomics Platform"/>
            <consortium name="The Broad Institute Genome Sequencing Center for Infectious Disease"/>
            <person name="Wu L."/>
            <person name="Ma J."/>
        </authorList>
    </citation>
    <scope>NUCLEOTIDE SEQUENCE [LARGE SCALE GENOMIC DNA]</scope>
    <source>
        <strain evidence="8">CGMCC 1.10363</strain>
    </source>
</reference>
<evidence type="ECO:0000313" key="8">
    <source>
        <dbReference type="Proteomes" id="UP001595900"/>
    </source>
</evidence>
<proteinExistence type="inferred from homology"/>
<dbReference type="SUPFAM" id="SSF88946">
    <property type="entry name" value="Sigma2 domain of RNA polymerase sigma factors"/>
    <property type="match status" value="1"/>
</dbReference>
<gene>
    <name evidence="7" type="ORF">ACFOYW_00565</name>
</gene>
<dbReference type="SUPFAM" id="SSF88659">
    <property type="entry name" value="Sigma3 and sigma4 domains of RNA polymerase sigma factors"/>
    <property type="match status" value="1"/>
</dbReference>
<accession>A0ABV8Q2H2</accession>
<dbReference type="RefSeq" id="WP_390226601.1">
    <property type="nucleotide sequence ID" value="NZ_JBHSCN010000002.1"/>
</dbReference>
<dbReference type="Pfam" id="PF08281">
    <property type="entry name" value="Sigma70_r4_2"/>
    <property type="match status" value="1"/>
</dbReference>
<protein>
    <submittedName>
        <fullName evidence="7">RNA polymerase sigma factor</fullName>
    </submittedName>
</protein>
<dbReference type="InterPro" id="IPR039425">
    <property type="entry name" value="RNA_pol_sigma-70-like"/>
</dbReference>
<dbReference type="InterPro" id="IPR007627">
    <property type="entry name" value="RNA_pol_sigma70_r2"/>
</dbReference>
<keyword evidence="4" id="KW-0804">Transcription</keyword>
<evidence type="ECO:0000256" key="4">
    <source>
        <dbReference type="ARBA" id="ARBA00023163"/>
    </source>
</evidence>
<evidence type="ECO:0000259" key="5">
    <source>
        <dbReference type="Pfam" id="PF04542"/>
    </source>
</evidence>
<keyword evidence="2" id="KW-0805">Transcription regulation</keyword>
<keyword evidence="8" id="KW-1185">Reference proteome</keyword>
<evidence type="ECO:0000256" key="2">
    <source>
        <dbReference type="ARBA" id="ARBA00023015"/>
    </source>
</evidence>
<dbReference type="Proteomes" id="UP001595900">
    <property type="component" value="Unassembled WGS sequence"/>
</dbReference>
<evidence type="ECO:0000256" key="3">
    <source>
        <dbReference type="ARBA" id="ARBA00023082"/>
    </source>
</evidence>
<dbReference type="Gene3D" id="1.10.1740.10">
    <property type="match status" value="1"/>
</dbReference>
<dbReference type="Pfam" id="PF04542">
    <property type="entry name" value="Sigma70_r2"/>
    <property type="match status" value="1"/>
</dbReference>
<evidence type="ECO:0000313" key="7">
    <source>
        <dbReference type="EMBL" id="MFC4241848.1"/>
    </source>
</evidence>
<evidence type="ECO:0000256" key="1">
    <source>
        <dbReference type="ARBA" id="ARBA00010641"/>
    </source>
</evidence>
<dbReference type="InterPro" id="IPR013324">
    <property type="entry name" value="RNA_pol_sigma_r3/r4-like"/>
</dbReference>
<feature type="domain" description="RNA polymerase sigma-70 region 2" evidence="5">
    <location>
        <begin position="21"/>
        <end position="88"/>
    </location>
</feature>
<dbReference type="PANTHER" id="PTHR43133">
    <property type="entry name" value="RNA POLYMERASE ECF-TYPE SIGMA FACTO"/>
    <property type="match status" value="1"/>
</dbReference>
<dbReference type="InterPro" id="IPR014284">
    <property type="entry name" value="RNA_pol_sigma-70_dom"/>
</dbReference>